<evidence type="ECO:0000313" key="3">
    <source>
        <dbReference type="Proteomes" id="UP000608662"/>
    </source>
</evidence>
<feature type="compositionally biased region" description="Acidic residues" evidence="1">
    <location>
        <begin position="43"/>
        <end position="52"/>
    </location>
</feature>
<comment type="caution">
    <text evidence="2">The sequence shown here is derived from an EMBL/GenBank/DDBJ whole genome shotgun (WGS) entry which is preliminary data.</text>
</comment>
<evidence type="ECO:0000313" key="2">
    <source>
        <dbReference type="EMBL" id="NLV09456.1"/>
    </source>
</evidence>
<dbReference type="RefSeq" id="WP_153552248.1">
    <property type="nucleotide sequence ID" value="NZ_WOYG01000001.1"/>
</dbReference>
<dbReference type="EMBL" id="WOYG01000001">
    <property type="protein sequence ID" value="NLV09456.1"/>
    <property type="molecule type" value="Genomic_DNA"/>
</dbReference>
<organism evidence="2 3">
    <name type="scientific">Halomicrobium mukohataei</name>
    <dbReference type="NCBI Taxonomy" id="57705"/>
    <lineage>
        <taxon>Archaea</taxon>
        <taxon>Methanobacteriati</taxon>
        <taxon>Methanobacteriota</taxon>
        <taxon>Stenosarchaea group</taxon>
        <taxon>Halobacteria</taxon>
        <taxon>Halobacteriales</taxon>
        <taxon>Haloarculaceae</taxon>
        <taxon>Halomicrobium</taxon>
    </lineage>
</organism>
<sequence length="52" mass="5871">MASNPQSIASDEPHRRELPEEISADEHGTITLAFRDERVGDSDAFEMPERDD</sequence>
<gene>
    <name evidence="2" type="ORF">GOC74_05890</name>
</gene>
<evidence type="ECO:0000256" key="1">
    <source>
        <dbReference type="SAM" id="MobiDB-lite"/>
    </source>
</evidence>
<proteinExistence type="predicted"/>
<feature type="region of interest" description="Disordered" evidence="1">
    <location>
        <begin position="1"/>
        <end position="52"/>
    </location>
</feature>
<dbReference type="GeneID" id="94362747"/>
<protein>
    <submittedName>
        <fullName evidence="2">Uncharacterized protein</fullName>
    </submittedName>
</protein>
<feature type="compositionally biased region" description="Basic and acidic residues" evidence="1">
    <location>
        <begin position="11"/>
        <end position="41"/>
    </location>
</feature>
<reference evidence="2" key="1">
    <citation type="submission" date="2019-12" db="EMBL/GenBank/DDBJ databases">
        <title>Whole-genome sequence of Halomicrobium mukohataei pws1.</title>
        <authorList>
            <person name="Verma D.K."/>
            <person name="Gopal K."/>
            <person name="Prasad E.S."/>
        </authorList>
    </citation>
    <scope>NUCLEOTIDE SEQUENCE</scope>
    <source>
        <strain evidence="2">Pws1</strain>
    </source>
</reference>
<name>A0A847UAA8_9EURY</name>
<dbReference type="AlphaFoldDB" id="A0A847UAA8"/>
<dbReference type="OrthoDB" id="378952at2157"/>
<accession>A0A847UAA8</accession>
<dbReference type="Proteomes" id="UP000608662">
    <property type="component" value="Unassembled WGS sequence"/>
</dbReference>